<sequence>MKNNSFLKKIFIFLALIAVSGCANSDIPSLQTDKSISNIDKSIRQGKIVIVYQIKNTDKTSEQYADWSAYLNDFTDNKANIYVVHNTSKAFNKKLSSLNINIDGNYSVFIKQGKATYYYDSVILEPMIYIAIDNAFSGKQLSPTDKAFLPEAIKLKY</sequence>
<dbReference type="AlphaFoldDB" id="A0A370DPB0"/>
<comment type="caution">
    <text evidence="2">The sequence shown here is derived from an EMBL/GenBank/DDBJ whole genome shotgun (WGS) entry which is preliminary data.</text>
</comment>
<dbReference type="Proteomes" id="UP000254266">
    <property type="component" value="Unassembled WGS sequence"/>
</dbReference>
<evidence type="ECO:0000313" key="2">
    <source>
        <dbReference type="EMBL" id="RDH85976.1"/>
    </source>
</evidence>
<keyword evidence="3" id="KW-1185">Reference proteome</keyword>
<name>A0A370DPB0_9GAMM</name>
<organism evidence="2 3">
    <name type="scientific">endosymbiont of Galathealinum brachiosum</name>
    <dbReference type="NCBI Taxonomy" id="2200906"/>
    <lineage>
        <taxon>Bacteria</taxon>
        <taxon>Pseudomonadati</taxon>
        <taxon>Pseudomonadota</taxon>
        <taxon>Gammaproteobacteria</taxon>
        <taxon>sulfur-oxidizing symbionts</taxon>
    </lineage>
</organism>
<evidence type="ECO:0000256" key="1">
    <source>
        <dbReference type="SAM" id="SignalP"/>
    </source>
</evidence>
<reference evidence="2 3" key="1">
    <citation type="journal article" date="2018" name="ISME J.">
        <title>Endosymbiont genomes yield clues of tubeworm success.</title>
        <authorList>
            <person name="Li Y."/>
            <person name="Liles M.R."/>
            <person name="Halanych K.M."/>
        </authorList>
    </citation>
    <scope>NUCLEOTIDE SEQUENCE [LARGE SCALE GENOMIC DNA]</scope>
    <source>
        <strain evidence="2">A1464</strain>
    </source>
</reference>
<proteinExistence type="predicted"/>
<protein>
    <recommendedName>
        <fullName evidence="4">Lipoprotein</fullName>
    </recommendedName>
</protein>
<dbReference type="PROSITE" id="PS51257">
    <property type="entry name" value="PROKAR_LIPOPROTEIN"/>
    <property type="match status" value="1"/>
</dbReference>
<gene>
    <name evidence="2" type="ORF">DIZ80_00440</name>
</gene>
<accession>A0A370DPB0</accession>
<feature type="signal peptide" evidence="1">
    <location>
        <begin position="1"/>
        <end position="25"/>
    </location>
</feature>
<keyword evidence="1" id="KW-0732">Signal</keyword>
<evidence type="ECO:0000313" key="3">
    <source>
        <dbReference type="Proteomes" id="UP000254266"/>
    </source>
</evidence>
<feature type="chain" id="PRO_5017075118" description="Lipoprotein" evidence="1">
    <location>
        <begin position="26"/>
        <end position="157"/>
    </location>
</feature>
<dbReference type="EMBL" id="QFXC01000002">
    <property type="protein sequence ID" value="RDH85976.1"/>
    <property type="molecule type" value="Genomic_DNA"/>
</dbReference>
<evidence type="ECO:0008006" key="4">
    <source>
        <dbReference type="Google" id="ProtNLM"/>
    </source>
</evidence>